<feature type="domain" description="SSD" evidence="7">
    <location>
        <begin position="196"/>
        <end position="325"/>
    </location>
</feature>
<dbReference type="Proteomes" id="UP000316096">
    <property type="component" value="Unassembled WGS sequence"/>
</dbReference>
<comment type="caution">
    <text evidence="8">The sequence shown here is derived from an EMBL/GenBank/DDBJ whole genome shotgun (WGS) entry which is preliminary data.</text>
</comment>
<dbReference type="OrthoDB" id="7051771at2"/>
<evidence type="ECO:0000256" key="1">
    <source>
        <dbReference type="ARBA" id="ARBA00004651"/>
    </source>
</evidence>
<evidence type="ECO:0000256" key="6">
    <source>
        <dbReference type="SAM" id="Phobius"/>
    </source>
</evidence>
<gene>
    <name evidence="8" type="ORF">FB559_3000</name>
</gene>
<dbReference type="AlphaFoldDB" id="A0A543CK28"/>
<evidence type="ECO:0000256" key="2">
    <source>
        <dbReference type="ARBA" id="ARBA00022475"/>
    </source>
</evidence>
<feature type="transmembrane region" description="Helical" evidence="6">
    <location>
        <begin position="20"/>
        <end position="38"/>
    </location>
</feature>
<name>A0A543CK28_9ACTN</name>
<feature type="transmembrane region" description="Helical" evidence="6">
    <location>
        <begin position="584"/>
        <end position="605"/>
    </location>
</feature>
<dbReference type="SUPFAM" id="SSF82866">
    <property type="entry name" value="Multidrug efflux transporter AcrB transmembrane domain"/>
    <property type="match status" value="2"/>
</dbReference>
<evidence type="ECO:0000259" key="7">
    <source>
        <dbReference type="PROSITE" id="PS50156"/>
    </source>
</evidence>
<keyword evidence="9" id="KW-1185">Reference proteome</keyword>
<evidence type="ECO:0000256" key="4">
    <source>
        <dbReference type="ARBA" id="ARBA00022989"/>
    </source>
</evidence>
<keyword evidence="4 6" id="KW-1133">Transmembrane helix</keyword>
<feature type="transmembrane region" description="Helical" evidence="6">
    <location>
        <begin position="360"/>
        <end position="378"/>
    </location>
</feature>
<evidence type="ECO:0000256" key="5">
    <source>
        <dbReference type="ARBA" id="ARBA00023136"/>
    </source>
</evidence>
<proteinExistence type="predicted"/>
<dbReference type="InterPro" id="IPR050545">
    <property type="entry name" value="Mycobact_MmpL"/>
</dbReference>
<dbReference type="EMBL" id="VFOZ01000001">
    <property type="protein sequence ID" value="TQL97415.1"/>
    <property type="molecule type" value="Genomic_DNA"/>
</dbReference>
<protein>
    <submittedName>
        <fullName evidence="8">RND superfamily putative drug exporter</fullName>
    </submittedName>
</protein>
<feature type="transmembrane region" description="Helical" evidence="6">
    <location>
        <begin position="626"/>
        <end position="648"/>
    </location>
</feature>
<feature type="transmembrane region" description="Helical" evidence="6">
    <location>
        <begin position="660"/>
        <end position="685"/>
    </location>
</feature>
<feature type="transmembrane region" description="Helical" evidence="6">
    <location>
        <begin position="303"/>
        <end position="326"/>
    </location>
</feature>
<dbReference type="PROSITE" id="PS50156">
    <property type="entry name" value="SSD"/>
    <property type="match status" value="1"/>
</dbReference>
<dbReference type="GO" id="GO:0005886">
    <property type="term" value="C:plasma membrane"/>
    <property type="evidence" value="ECO:0007669"/>
    <property type="project" value="UniProtKB-SubCell"/>
</dbReference>
<keyword evidence="5 6" id="KW-0472">Membrane</keyword>
<evidence type="ECO:0000313" key="8">
    <source>
        <dbReference type="EMBL" id="TQL97415.1"/>
    </source>
</evidence>
<keyword evidence="2" id="KW-1003">Cell membrane</keyword>
<keyword evidence="3 6" id="KW-0812">Transmembrane</keyword>
<evidence type="ECO:0000256" key="3">
    <source>
        <dbReference type="ARBA" id="ARBA00022692"/>
    </source>
</evidence>
<feature type="transmembrane region" description="Helical" evidence="6">
    <location>
        <begin position="541"/>
        <end position="564"/>
    </location>
</feature>
<dbReference type="Pfam" id="PF03176">
    <property type="entry name" value="MMPL"/>
    <property type="match status" value="2"/>
</dbReference>
<feature type="transmembrane region" description="Helical" evidence="6">
    <location>
        <begin position="513"/>
        <end position="534"/>
    </location>
</feature>
<feature type="transmembrane region" description="Helical" evidence="6">
    <location>
        <begin position="275"/>
        <end position="297"/>
    </location>
</feature>
<sequence>MKPNIAARLGGWSARHRKTAILGWLMFVVAAVLIGGMVGQKQLTDGEEGTGDSGRAERIVSDAGIKSPASEMVLVHSAAVNGFRAALPDVTQAVRSTGQATGIREPIVSRDGHDALIQFDMSGDPDTAADRVTPVVNAVSAVKPKHPEVRIEEFGDASGEHWFDQTMGKDFSRAEMTAVPLALGILLVAFAALLAAVVPVFIALTAFLAANGLLAVVSHGLHMDSAANSVMLLMGLAVGVDYCLFYLRREREERAAGHDKETALRIAAATSGRSVLVSGLTVMVAMAGMFLSGMLLFKGFAVATILVVMIAVIGSVTVLPALLSLLGDKVEFGRIPFLRRKRSTGRFWDRILRPVLRHPGISATIAAGALIVLAAPALGMHTEKLSIEQQLPRDVPLIQSYEHIAKAFPGGPDPARVVVKAADIKAPAVQSAITSFESSARTSGEFGQTHAAVYPGPDVAVISVPLTGSGSDATSQHALKTLRGTLVPDAFGKVAEAHVSGSLAFSNDWNDQLGSSIVPVFLFVLGITFLLMLFSFRSVPIALTAIALNLLSVGAAYGVMVAMFQHGWGASLVATHGVGAIEAWLPLFVFVVLFGLSMDYHVFVVSRIREAHDRGVPTTEAVASGIRSTAGAVTSAAAIMVAVFAIFGTLSMQDFKQMGVGLSVAILLDATIVRAVLLPSVMTLLGDRNWYLPRWLGWLPKVSHGEEAALPRPVSAPEPTYIPAER</sequence>
<dbReference type="PANTHER" id="PTHR33406:SF13">
    <property type="entry name" value="MEMBRANE PROTEIN YDFJ"/>
    <property type="match status" value="1"/>
</dbReference>
<dbReference type="InterPro" id="IPR004869">
    <property type="entry name" value="MMPL_dom"/>
</dbReference>
<dbReference type="PANTHER" id="PTHR33406">
    <property type="entry name" value="MEMBRANE PROTEIN MJ1562-RELATED"/>
    <property type="match status" value="1"/>
</dbReference>
<organism evidence="8 9">
    <name type="scientific">Actinoallomurus bryophytorum</name>
    <dbReference type="NCBI Taxonomy" id="1490222"/>
    <lineage>
        <taxon>Bacteria</taxon>
        <taxon>Bacillati</taxon>
        <taxon>Actinomycetota</taxon>
        <taxon>Actinomycetes</taxon>
        <taxon>Streptosporangiales</taxon>
        <taxon>Thermomonosporaceae</taxon>
        <taxon>Actinoallomurus</taxon>
    </lineage>
</organism>
<accession>A0A543CK28</accession>
<dbReference type="InterPro" id="IPR000731">
    <property type="entry name" value="SSD"/>
</dbReference>
<comment type="subcellular location">
    <subcellularLocation>
        <location evidence="1">Cell membrane</location>
        <topology evidence="1">Multi-pass membrane protein</topology>
    </subcellularLocation>
</comment>
<evidence type="ECO:0000313" key="9">
    <source>
        <dbReference type="Proteomes" id="UP000316096"/>
    </source>
</evidence>
<reference evidence="8 9" key="1">
    <citation type="submission" date="2019-06" db="EMBL/GenBank/DDBJ databases">
        <title>Sequencing the genomes of 1000 actinobacteria strains.</title>
        <authorList>
            <person name="Klenk H.-P."/>
        </authorList>
    </citation>
    <scope>NUCLEOTIDE SEQUENCE [LARGE SCALE GENOMIC DNA]</scope>
    <source>
        <strain evidence="8 9">DSM 102200</strain>
    </source>
</reference>
<dbReference type="RefSeq" id="WP_141956149.1">
    <property type="nucleotide sequence ID" value="NZ_VFOZ01000001.1"/>
</dbReference>
<feature type="transmembrane region" description="Helical" evidence="6">
    <location>
        <begin position="230"/>
        <end position="247"/>
    </location>
</feature>
<feature type="transmembrane region" description="Helical" evidence="6">
    <location>
        <begin position="181"/>
        <end position="210"/>
    </location>
</feature>
<dbReference type="Gene3D" id="1.20.1640.10">
    <property type="entry name" value="Multidrug efflux transporter AcrB transmembrane domain"/>
    <property type="match status" value="2"/>
</dbReference>